<proteinExistence type="predicted"/>
<dbReference type="PANTHER" id="PTHR48154">
    <property type="entry name" value="PROTEIN, PUTATIVE-RELATED"/>
    <property type="match status" value="1"/>
</dbReference>
<dbReference type="AlphaFoldDB" id="A0A9D4WYW8"/>
<dbReference type="Proteomes" id="UP001058974">
    <property type="component" value="Chromosome 5"/>
</dbReference>
<evidence type="ECO:0000259" key="2">
    <source>
        <dbReference type="Pfam" id="PF24924"/>
    </source>
</evidence>
<keyword evidence="1" id="KW-1133">Transmembrane helix</keyword>
<dbReference type="EMBL" id="JAMSHJ010000005">
    <property type="protein sequence ID" value="KAI5410070.1"/>
    <property type="molecule type" value="Genomic_DNA"/>
</dbReference>
<organism evidence="3 4">
    <name type="scientific">Pisum sativum</name>
    <name type="common">Garden pea</name>
    <name type="synonym">Lathyrus oleraceus</name>
    <dbReference type="NCBI Taxonomy" id="3888"/>
    <lineage>
        <taxon>Eukaryota</taxon>
        <taxon>Viridiplantae</taxon>
        <taxon>Streptophyta</taxon>
        <taxon>Embryophyta</taxon>
        <taxon>Tracheophyta</taxon>
        <taxon>Spermatophyta</taxon>
        <taxon>Magnoliopsida</taxon>
        <taxon>eudicotyledons</taxon>
        <taxon>Gunneridae</taxon>
        <taxon>Pentapetalae</taxon>
        <taxon>rosids</taxon>
        <taxon>fabids</taxon>
        <taxon>Fabales</taxon>
        <taxon>Fabaceae</taxon>
        <taxon>Papilionoideae</taxon>
        <taxon>50 kb inversion clade</taxon>
        <taxon>NPAAA clade</taxon>
        <taxon>Hologalegina</taxon>
        <taxon>IRL clade</taxon>
        <taxon>Fabeae</taxon>
        <taxon>Lathyrus</taxon>
    </lineage>
</organism>
<evidence type="ECO:0000313" key="3">
    <source>
        <dbReference type="EMBL" id="KAI5410070.1"/>
    </source>
</evidence>
<keyword evidence="4" id="KW-1185">Reference proteome</keyword>
<dbReference type="InterPro" id="IPR056647">
    <property type="entry name" value="DUF7745"/>
</dbReference>
<name>A0A9D4WYW8_PEA</name>
<dbReference type="Gramene" id="Psat05G0552200-T1">
    <property type="protein sequence ID" value="KAI5410070.1"/>
    <property type="gene ID" value="KIW84_055522"/>
</dbReference>
<reference evidence="3 4" key="1">
    <citation type="journal article" date="2022" name="Nat. Genet.">
        <title>Improved pea reference genome and pan-genome highlight genomic features and evolutionary characteristics.</title>
        <authorList>
            <person name="Yang T."/>
            <person name="Liu R."/>
            <person name="Luo Y."/>
            <person name="Hu S."/>
            <person name="Wang D."/>
            <person name="Wang C."/>
            <person name="Pandey M.K."/>
            <person name="Ge S."/>
            <person name="Xu Q."/>
            <person name="Li N."/>
            <person name="Li G."/>
            <person name="Huang Y."/>
            <person name="Saxena R.K."/>
            <person name="Ji Y."/>
            <person name="Li M."/>
            <person name="Yan X."/>
            <person name="He Y."/>
            <person name="Liu Y."/>
            <person name="Wang X."/>
            <person name="Xiang C."/>
            <person name="Varshney R.K."/>
            <person name="Ding H."/>
            <person name="Gao S."/>
            <person name="Zong X."/>
        </authorList>
    </citation>
    <scope>NUCLEOTIDE SEQUENCE [LARGE SCALE GENOMIC DNA]</scope>
    <source>
        <strain evidence="3 4">cv. Zhongwan 6</strain>
    </source>
</reference>
<dbReference type="Pfam" id="PF24924">
    <property type="entry name" value="DUF7745"/>
    <property type="match status" value="1"/>
</dbReference>
<feature type="transmembrane region" description="Helical" evidence="1">
    <location>
        <begin position="152"/>
        <end position="170"/>
    </location>
</feature>
<dbReference type="PANTHER" id="PTHR48154:SF1">
    <property type="entry name" value="PROTEIN, PUTATIVE-RELATED"/>
    <property type="match status" value="1"/>
</dbReference>
<keyword evidence="1" id="KW-0472">Membrane</keyword>
<evidence type="ECO:0000313" key="4">
    <source>
        <dbReference type="Proteomes" id="UP001058974"/>
    </source>
</evidence>
<feature type="domain" description="DUF7745" evidence="2">
    <location>
        <begin position="21"/>
        <end position="211"/>
    </location>
</feature>
<keyword evidence="1" id="KW-0812">Transmembrane</keyword>
<evidence type="ECO:0000256" key="1">
    <source>
        <dbReference type="SAM" id="Phobius"/>
    </source>
</evidence>
<gene>
    <name evidence="3" type="ORF">KIW84_055522</name>
</gene>
<protein>
    <recommendedName>
        <fullName evidence="2">DUF7745 domain-containing protein</fullName>
    </recommendedName>
</protein>
<accession>A0A9D4WYW8</accession>
<sequence>MERQRRNTKKYSFRQPDLKELRNLKSYVLDPLGFKARFGKLLSILSTQVDEGLMSVLVQFYDPLYHFFIFPDFQLLPTLEEYAYLVGIPILDQFPFSGIESIPTSQEIADMLHIDESLVGTHMTTKGGIQGLPFEFLIAQATMYEKAMSEDAFEAIFVLLIYGLVLFPNIDKFVDVNAIRIFSTLNLVPTLLGDTYFSLHMRNAKGGGTIIIDSYGEFFNVPLLGTCGGINYNPILARRQLGFPLKDKPNNILLEGVLFQEGKDPQGLKGRMVRAWRKIHRKGRKELGPKNYIALEPHTSWVRRRASEDLMPFEYPRPTPLVEARPSTLPDPGVEELRDEDRSRAWIREREELLQQIKEKDALIEFLEHQVIDDPDDAWTSLLPQSSKFWKRKYNRLAKEKADMEAAYEEEVKRLRASYLPVSRALDDCF</sequence>
<comment type="caution">
    <text evidence="3">The sequence shown here is derived from an EMBL/GenBank/DDBJ whole genome shotgun (WGS) entry which is preliminary data.</text>
</comment>